<dbReference type="AlphaFoldDB" id="A0A1Y1VEU5"/>
<evidence type="ECO:0000313" key="2">
    <source>
        <dbReference type="Proteomes" id="UP000193719"/>
    </source>
</evidence>
<comment type="caution">
    <text evidence="1">The sequence shown here is derived from an EMBL/GenBank/DDBJ whole genome shotgun (WGS) entry which is preliminary data.</text>
</comment>
<feature type="non-terminal residue" evidence="1">
    <location>
        <position position="1"/>
    </location>
</feature>
<name>A0A1Y1VEU5_9FUNG</name>
<dbReference type="OrthoDB" id="10262892at2759"/>
<gene>
    <name evidence="1" type="ORF">BCR36DRAFT_230138</name>
</gene>
<sequence>DVTNISKIKFTIGGKYTKNFEKLGYNIKIKKGQLFERKQLRLRSEAVDPSFLREKLAYDICNLLELPSLSSNFAEVYFNDNYMGLFAIRDAFKSQWIEYTFGEKSTTHLYTCDRNYGSNQFFNCINDDEEIIDDPTFKAFQDRLAKTKTREELEEFFDVNTFMKWQALKYLFGSWDHITNAHNSALYMHHNTITGKDTWIPLLYDFDSEFGAYHKPKTEREFNKEIFDDSNPIFHILNIKENNEEILGYMKEIMEKAFNPKKLIPRIDQLKEFIGPYIKKDRTPDADGHLAGRVKRVNYKVEDYFTYNDFLDNSEFTTINLKKYQSEKVYEEDYILGLKRWIIERFKYTCKTYKFDCSYAKEYL</sequence>
<feature type="non-terminal residue" evidence="1">
    <location>
        <position position="364"/>
    </location>
</feature>
<evidence type="ECO:0000313" key="1">
    <source>
        <dbReference type="EMBL" id="ORX54318.1"/>
    </source>
</evidence>
<keyword evidence="2" id="KW-1185">Reference proteome</keyword>
<dbReference type="InterPro" id="IPR014867">
    <property type="entry name" value="Spore_coat_CotH_CotH2/3/7"/>
</dbReference>
<evidence type="ECO:0008006" key="3">
    <source>
        <dbReference type="Google" id="ProtNLM"/>
    </source>
</evidence>
<accession>A0A1Y1VEU5</accession>
<reference evidence="1 2" key="1">
    <citation type="submission" date="2016-08" db="EMBL/GenBank/DDBJ databases">
        <title>Genomes of anaerobic fungi encode conserved fungal cellulosomes for biomass hydrolysis.</title>
        <authorList>
            <consortium name="DOE Joint Genome Institute"/>
            <person name="Haitjema C.H."/>
            <person name="Gilmore S.P."/>
            <person name="Henske J.K."/>
            <person name="Solomon K.V."/>
            <person name="De Groot R."/>
            <person name="Kuo A."/>
            <person name="Mondo S.J."/>
            <person name="Salamov A.A."/>
            <person name="Labutti K."/>
            <person name="Zhao Z."/>
            <person name="Chiniquy J."/>
            <person name="Barry K."/>
            <person name="Brewer H.M."/>
            <person name="Purvine S.O."/>
            <person name="Wright A.T."/>
            <person name="Boxma B."/>
            <person name="Van Alen T."/>
            <person name="Hackstein J.H."/>
            <person name="Baker S.E."/>
            <person name="Grigoriev I.V."/>
            <person name="O'Malley M.A."/>
        </authorList>
    </citation>
    <scope>NUCLEOTIDE SEQUENCE [LARGE SCALE GENOMIC DNA]</scope>
    <source>
        <strain evidence="2">finn</strain>
    </source>
</reference>
<dbReference type="EMBL" id="MCFH01000011">
    <property type="protein sequence ID" value="ORX54318.1"/>
    <property type="molecule type" value="Genomic_DNA"/>
</dbReference>
<dbReference type="PANTHER" id="PTHR40050">
    <property type="entry name" value="INNER SPORE COAT PROTEIN H"/>
    <property type="match status" value="1"/>
</dbReference>
<reference evidence="1 2" key="2">
    <citation type="submission" date="2016-08" db="EMBL/GenBank/DDBJ databases">
        <title>Pervasive Adenine N6-methylation of Active Genes in Fungi.</title>
        <authorList>
            <consortium name="DOE Joint Genome Institute"/>
            <person name="Mondo S.J."/>
            <person name="Dannebaum R.O."/>
            <person name="Kuo R.C."/>
            <person name="Labutti K."/>
            <person name="Haridas S."/>
            <person name="Kuo A."/>
            <person name="Salamov A."/>
            <person name="Ahrendt S.R."/>
            <person name="Lipzen A."/>
            <person name="Sullivan W."/>
            <person name="Andreopoulos W.B."/>
            <person name="Clum A."/>
            <person name="Lindquist E."/>
            <person name="Daum C."/>
            <person name="Ramamoorthy G.K."/>
            <person name="Gryganskyi A."/>
            <person name="Culley D."/>
            <person name="Magnuson J.K."/>
            <person name="James T.Y."/>
            <person name="O'Malley M.A."/>
            <person name="Stajich J.E."/>
            <person name="Spatafora J.W."/>
            <person name="Visel A."/>
            <person name="Grigoriev I.V."/>
        </authorList>
    </citation>
    <scope>NUCLEOTIDE SEQUENCE [LARGE SCALE GENOMIC DNA]</scope>
    <source>
        <strain evidence="2">finn</strain>
    </source>
</reference>
<proteinExistence type="predicted"/>
<dbReference type="Pfam" id="PF08757">
    <property type="entry name" value="CotH"/>
    <property type="match status" value="1"/>
</dbReference>
<dbReference type="PANTHER" id="PTHR40050:SF1">
    <property type="entry name" value="INNER SPORE COAT PROTEIN H"/>
    <property type="match status" value="1"/>
</dbReference>
<organism evidence="1 2">
    <name type="scientific">Piromyces finnis</name>
    <dbReference type="NCBI Taxonomy" id="1754191"/>
    <lineage>
        <taxon>Eukaryota</taxon>
        <taxon>Fungi</taxon>
        <taxon>Fungi incertae sedis</taxon>
        <taxon>Chytridiomycota</taxon>
        <taxon>Chytridiomycota incertae sedis</taxon>
        <taxon>Neocallimastigomycetes</taxon>
        <taxon>Neocallimastigales</taxon>
        <taxon>Neocallimastigaceae</taxon>
        <taxon>Piromyces</taxon>
    </lineage>
</organism>
<dbReference type="Proteomes" id="UP000193719">
    <property type="component" value="Unassembled WGS sequence"/>
</dbReference>
<dbReference type="STRING" id="1754191.A0A1Y1VEU5"/>
<protein>
    <recommendedName>
        <fullName evidence="3">Coth-domain-containing protein</fullName>
    </recommendedName>
</protein>